<proteinExistence type="predicted"/>
<comment type="caution">
    <text evidence="1">The sequence shown here is derived from an EMBL/GenBank/DDBJ whole genome shotgun (WGS) entry which is preliminary data.</text>
</comment>
<dbReference type="EMBL" id="MU839023">
    <property type="protein sequence ID" value="KAK1763958.1"/>
    <property type="molecule type" value="Genomic_DNA"/>
</dbReference>
<dbReference type="RefSeq" id="XP_060280171.1">
    <property type="nucleotide sequence ID" value="XM_060422661.1"/>
</dbReference>
<organism evidence="1 2">
    <name type="scientific">Phialemonium atrogriseum</name>
    <dbReference type="NCBI Taxonomy" id="1093897"/>
    <lineage>
        <taxon>Eukaryota</taxon>
        <taxon>Fungi</taxon>
        <taxon>Dikarya</taxon>
        <taxon>Ascomycota</taxon>
        <taxon>Pezizomycotina</taxon>
        <taxon>Sordariomycetes</taxon>
        <taxon>Sordariomycetidae</taxon>
        <taxon>Cephalothecales</taxon>
        <taxon>Cephalothecaceae</taxon>
        <taxon>Phialemonium</taxon>
    </lineage>
</organism>
<reference evidence="1" key="1">
    <citation type="submission" date="2023-06" db="EMBL/GenBank/DDBJ databases">
        <title>Genome-scale phylogeny and comparative genomics of the fungal order Sordariales.</title>
        <authorList>
            <consortium name="Lawrence Berkeley National Laboratory"/>
            <person name="Hensen N."/>
            <person name="Bonometti L."/>
            <person name="Westerberg I."/>
            <person name="Brannstrom I.O."/>
            <person name="Guillou S."/>
            <person name="Cros-Aarteil S."/>
            <person name="Calhoun S."/>
            <person name="Haridas S."/>
            <person name="Kuo A."/>
            <person name="Mondo S."/>
            <person name="Pangilinan J."/>
            <person name="Riley R."/>
            <person name="Labutti K."/>
            <person name="Andreopoulos B."/>
            <person name="Lipzen A."/>
            <person name="Chen C."/>
            <person name="Yanf M."/>
            <person name="Daum C."/>
            <person name="Ng V."/>
            <person name="Clum A."/>
            <person name="Steindorff A."/>
            <person name="Ohm R."/>
            <person name="Martin F."/>
            <person name="Silar P."/>
            <person name="Natvig D."/>
            <person name="Lalanne C."/>
            <person name="Gautier V."/>
            <person name="Ament-Velasquez S.L."/>
            <person name="Kruys A."/>
            <person name="Hutchinson M.I."/>
            <person name="Powell A.J."/>
            <person name="Barry K."/>
            <person name="Miller A.N."/>
            <person name="Grigoriev I.V."/>
            <person name="Debuchy R."/>
            <person name="Gladieux P."/>
            <person name="Thoren M.H."/>
            <person name="Johannesson H."/>
        </authorList>
    </citation>
    <scope>NUCLEOTIDE SEQUENCE</scope>
    <source>
        <strain evidence="1">8032-3</strain>
    </source>
</reference>
<dbReference type="Proteomes" id="UP001244011">
    <property type="component" value="Unassembled WGS sequence"/>
</dbReference>
<accession>A0AAJ0BT07</accession>
<protein>
    <submittedName>
        <fullName evidence="1">Uncharacterized protein</fullName>
    </submittedName>
</protein>
<name>A0AAJ0BT07_9PEZI</name>
<evidence type="ECO:0000313" key="1">
    <source>
        <dbReference type="EMBL" id="KAK1763958.1"/>
    </source>
</evidence>
<dbReference type="AlphaFoldDB" id="A0AAJ0BT07"/>
<dbReference type="GeneID" id="85305848"/>
<sequence length="116" mass="13421">MVPGNRPGSPFLHRRALVLRLSQQSVKIEKVADIASKSSGDEYWSFELPPKKGTDCWDLYISRDETKVRAIKPTQSSNEDFFIGRLSLQKLGTWDQILRRRGKLDKVYIAKPQRFQ</sequence>
<evidence type="ECO:0000313" key="2">
    <source>
        <dbReference type="Proteomes" id="UP001244011"/>
    </source>
</evidence>
<keyword evidence="2" id="KW-1185">Reference proteome</keyword>
<gene>
    <name evidence="1" type="ORF">QBC33DRAFT_210795</name>
</gene>